<organism evidence="1">
    <name type="scientific">marine sediment metagenome</name>
    <dbReference type="NCBI Taxonomy" id="412755"/>
    <lineage>
        <taxon>unclassified sequences</taxon>
        <taxon>metagenomes</taxon>
        <taxon>ecological metagenomes</taxon>
    </lineage>
</organism>
<comment type="caution">
    <text evidence="1">The sequence shown here is derived from an EMBL/GenBank/DDBJ whole genome shotgun (WGS) entry which is preliminary data.</text>
</comment>
<evidence type="ECO:0000313" key="1">
    <source>
        <dbReference type="EMBL" id="GAG39058.1"/>
    </source>
</evidence>
<dbReference type="Gene3D" id="1.20.120.450">
    <property type="entry name" value="dinb family like domain"/>
    <property type="match status" value="1"/>
</dbReference>
<dbReference type="AlphaFoldDB" id="X0XQZ0"/>
<sequence length="126" mass="14670">MRERLIKDLSSGINGFLTHLEPMKAVEGLTPTTARKKPSNKYHSCWDLLHHTVFWQKILLKNIDGKFIDWSTISNEENWPSDEYLSKDDNFTELVKKFNKNLEIAAKKLEKIDFMKGIKIGPEHTP</sequence>
<dbReference type="InterPro" id="IPR034660">
    <property type="entry name" value="DinB/YfiT-like"/>
</dbReference>
<feature type="non-terminal residue" evidence="1">
    <location>
        <position position="126"/>
    </location>
</feature>
<proteinExistence type="predicted"/>
<gene>
    <name evidence="1" type="ORF">S01H1_74713</name>
</gene>
<dbReference type="EMBL" id="BARS01050000">
    <property type="protein sequence ID" value="GAG39058.1"/>
    <property type="molecule type" value="Genomic_DNA"/>
</dbReference>
<dbReference type="SUPFAM" id="SSF109854">
    <property type="entry name" value="DinB/YfiT-like putative metalloenzymes"/>
    <property type="match status" value="1"/>
</dbReference>
<evidence type="ECO:0008006" key="2">
    <source>
        <dbReference type="Google" id="ProtNLM"/>
    </source>
</evidence>
<accession>X0XQZ0</accession>
<reference evidence="1" key="1">
    <citation type="journal article" date="2014" name="Front. Microbiol.">
        <title>High frequency of phylogenetically diverse reductive dehalogenase-homologous genes in deep subseafloor sedimentary metagenomes.</title>
        <authorList>
            <person name="Kawai M."/>
            <person name="Futagami T."/>
            <person name="Toyoda A."/>
            <person name="Takaki Y."/>
            <person name="Nishi S."/>
            <person name="Hori S."/>
            <person name="Arai W."/>
            <person name="Tsubouchi T."/>
            <person name="Morono Y."/>
            <person name="Uchiyama I."/>
            <person name="Ito T."/>
            <person name="Fujiyama A."/>
            <person name="Inagaki F."/>
            <person name="Takami H."/>
        </authorList>
    </citation>
    <scope>NUCLEOTIDE SEQUENCE</scope>
    <source>
        <strain evidence="1">Expedition CK06-06</strain>
    </source>
</reference>
<protein>
    <recommendedName>
        <fullName evidence="2">DinB-like domain-containing protein</fullName>
    </recommendedName>
</protein>
<name>X0XQZ0_9ZZZZ</name>